<keyword evidence="2" id="KW-0812">Transmembrane</keyword>
<dbReference type="SUPFAM" id="SSF46785">
    <property type="entry name" value="Winged helix' DNA-binding domain"/>
    <property type="match status" value="1"/>
</dbReference>
<dbReference type="EMBL" id="CP008874">
    <property type="protein sequence ID" value="AKH98590.1"/>
    <property type="molecule type" value="Genomic_DNA"/>
</dbReference>
<dbReference type="InterPro" id="IPR056525">
    <property type="entry name" value="HVO_1552_C"/>
</dbReference>
<organism evidence="4 7">
    <name type="scientific">Halanaeroarchaeum sulfurireducens</name>
    <dbReference type="NCBI Taxonomy" id="1604004"/>
    <lineage>
        <taxon>Archaea</taxon>
        <taxon>Methanobacteriati</taxon>
        <taxon>Methanobacteriota</taxon>
        <taxon>Stenosarchaea group</taxon>
        <taxon>Halobacteria</taxon>
        <taxon>Halobacteriales</taxon>
        <taxon>Halobacteriaceae</taxon>
        <taxon>Halanaeroarchaeum</taxon>
    </lineage>
</organism>
<accession>A0A0F7PEE8</accession>
<dbReference type="KEGG" id="hsu:HLASF_2129"/>
<keyword evidence="2" id="KW-1133">Transmembrane helix</keyword>
<feature type="domain" description="HVO-1552 C-terminal" evidence="3">
    <location>
        <begin position="108"/>
        <end position="216"/>
    </location>
</feature>
<dbReference type="HOGENOM" id="CLU_068197_0_0_2"/>
<evidence type="ECO:0000259" key="3">
    <source>
        <dbReference type="Pfam" id="PF24267"/>
    </source>
</evidence>
<keyword evidence="2" id="KW-0472">Membrane</keyword>
<dbReference type="CDD" id="cd00090">
    <property type="entry name" value="HTH_ARSR"/>
    <property type="match status" value="1"/>
</dbReference>
<keyword evidence="7" id="KW-1185">Reference proteome</keyword>
<dbReference type="GeneID" id="26011494"/>
<dbReference type="Proteomes" id="UP000069906">
    <property type="component" value="Chromosome"/>
</dbReference>
<proteinExistence type="predicted"/>
<dbReference type="InterPro" id="IPR036388">
    <property type="entry name" value="WH-like_DNA-bd_sf"/>
</dbReference>
<reference evidence="5 6" key="3">
    <citation type="journal article" date="2016" name="Stand. Genomic Sci.">
        <title>Complete genome sequence of 'Halanaeroarchaeum sulfurireducens' M27-SA2, a sulfur-reducing and acetate-oxidizing haloarchaeon from the deep-sea hypersaline anoxic lake Medee.</title>
        <authorList>
            <person name="Messina E."/>
            <person name="Sorokin D.Y."/>
            <person name="Kublanov I.V."/>
            <person name="Toshchakov S."/>
            <person name="Lopatina A."/>
            <person name="Arcadi E."/>
            <person name="Smedile F."/>
            <person name="La Spada G."/>
            <person name="La Cono V."/>
            <person name="Yakimov M.M."/>
        </authorList>
    </citation>
    <scope>NUCLEOTIDE SEQUENCE [LARGE SCALE GENOMIC DNA]</scope>
    <source>
        <strain evidence="5 6">M27-SA2</strain>
    </source>
</reference>
<feature type="region of interest" description="Disordered" evidence="1">
    <location>
        <begin position="1"/>
        <end position="21"/>
    </location>
</feature>
<evidence type="ECO:0000256" key="2">
    <source>
        <dbReference type="SAM" id="Phobius"/>
    </source>
</evidence>
<dbReference type="Gene3D" id="1.10.10.10">
    <property type="entry name" value="Winged helix-like DNA-binding domain superfamily/Winged helix DNA-binding domain"/>
    <property type="match status" value="1"/>
</dbReference>
<feature type="compositionally biased region" description="Polar residues" evidence="1">
    <location>
        <begin position="1"/>
        <end position="10"/>
    </location>
</feature>
<evidence type="ECO:0000313" key="5">
    <source>
        <dbReference type="EMBL" id="ALG83032.1"/>
    </source>
</evidence>
<feature type="transmembrane region" description="Helical" evidence="2">
    <location>
        <begin position="195"/>
        <end position="214"/>
    </location>
</feature>
<dbReference type="OrthoDB" id="11368at2157"/>
<dbReference type="InterPro" id="IPR036390">
    <property type="entry name" value="WH_DNA-bd_sf"/>
</dbReference>
<dbReference type="KEGG" id="hsf:HLASA_2163"/>
<dbReference type="InterPro" id="IPR011991">
    <property type="entry name" value="ArsR-like_HTH"/>
</dbReference>
<sequence length="216" mass="21904">MTGLLPSSSEPELPDGEPRVIGVDDEDADAVLAALSSETARTLFATIHEEPATPSELADHTETSLQNAQYHLEKLDDANLIDVVDTRYSEKGREMSVYGPSGAPVVLFAGGEETEGDVRSALASLLGGIGVLGVASLAVQAIVEGGVAPSAGGDGAAVTTSTGDAEAFAVQEAATTTVADTTAAQPGAAGIPPGLLFFVGGALVLALAAVWWYVRR</sequence>
<name>A0A0F7PEE8_9EURY</name>
<dbReference type="Proteomes" id="UP000060390">
    <property type="component" value="Chromosome"/>
</dbReference>
<dbReference type="AlphaFoldDB" id="A0A0F7PEE8"/>
<evidence type="ECO:0000313" key="6">
    <source>
        <dbReference type="Proteomes" id="UP000060390"/>
    </source>
</evidence>
<dbReference type="STRING" id="1604004.HLASA_2163"/>
<dbReference type="Pfam" id="PF24267">
    <property type="entry name" value="HVO_1552_C"/>
    <property type="match status" value="1"/>
</dbReference>
<dbReference type="RefSeq" id="WP_050049240.1">
    <property type="nucleotide sequence ID" value="NZ_CP008874.1"/>
</dbReference>
<evidence type="ECO:0000313" key="4">
    <source>
        <dbReference type="EMBL" id="AKH98590.1"/>
    </source>
</evidence>
<dbReference type="EMBL" id="CP011564">
    <property type="protein sequence ID" value="ALG83032.1"/>
    <property type="molecule type" value="Genomic_DNA"/>
</dbReference>
<protein>
    <submittedName>
        <fullName evidence="4">ArsR family transcriptional regulator</fullName>
    </submittedName>
</protein>
<gene>
    <name evidence="4" type="primary">arsR11</name>
    <name evidence="5" type="ORF">HLASA_2163</name>
    <name evidence="4" type="ORF">HLASF_2129</name>
</gene>
<reference evidence="6" key="2">
    <citation type="submission" date="2015-05" db="EMBL/GenBank/DDBJ databases">
        <title>Complete genome sequence of Halanaeroarchaeum sulfurireducens type strain M27-SA2, a sulfate-reducer haloarchaeon from marine anoxic lake Medee.</title>
        <authorList>
            <person name="Messina E."/>
            <person name="Kublanov I.V."/>
            <person name="Toshchakov S."/>
            <person name="Arcadi E."/>
            <person name="La Spada G."/>
            <person name="La Cono V."/>
            <person name="Yakimov M.M."/>
        </authorList>
    </citation>
    <scope>NUCLEOTIDE SEQUENCE [LARGE SCALE GENOMIC DNA]</scope>
    <source>
        <strain evidence="6">M27-SA2</strain>
    </source>
</reference>
<evidence type="ECO:0000313" key="7">
    <source>
        <dbReference type="Proteomes" id="UP000069906"/>
    </source>
</evidence>
<evidence type="ECO:0000256" key="1">
    <source>
        <dbReference type="SAM" id="MobiDB-lite"/>
    </source>
</evidence>
<feature type="transmembrane region" description="Helical" evidence="2">
    <location>
        <begin position="122"/>
        <end position="143"/>
    </location>
</feature>
<reference evidence="4 7" key="1">
    <citation type="journal article" date="2015" name="ISME J.">
        <title>Elemental sulfur and acetate can support life of a novel strictly anaerobic haloarchaeon.</title>
        <authorList>
            <person name="Sorokin D.Y."/>
            <person name="Kublanov I.V."/>
            <person name="Gavrilov S.N."/>
            <person name="Rojo D."/>
            <person name="Roman P."/>
            <person name="Golyshin P.N."/>
            <person name="Slepak V.Z."/>
            <person name="Smedile F."/>
            <person name="Ferrer M."/>
            <person name="Messina E."/>
            <person name="La Cono V."/>
            <person name="Yakimov M.M."/>
        </authorList>
    </citation>
    <scope>NUCLEOTIDE SEQUENCE [LARGE SCALE GENOMIC DNA]</scope>
    <source>
        <strain evidence="4 7">HSR2</strain>
    </source>
</reference>
<dbReference type="Pfam" id="PF12840">
    <property type="entry name" value="HTH_20"/>
    <property type="match status" value="1"/>
</dbReference>